<keyword evidence="3" id="KW-1185">Reference proteome</keyword>
<feature type="region of interest" description="Disordered" evidence="1">
    <location>
        <begin position="1"/>
        <end position="45"/>
    </location>
</feature>
<dbReference type="STRING" id="995060.SAMN04487904_101404"/>
<dbReference type="Gene3D" id="3.90.176.10">
    <property type="entry name" value="Toxin ADP-ribosyltransferase, Chain A, domain 1"/>
    <property type="match status" value="1"/>
</dbReference>
<evidence type="ECO:0000256" key="1">
    <source>
        <dbReference type="SAM" id="MobiDB-lite"/>
    </source>
</evidence>
<dbReference type="EMBL" id="FPAT01000001">
    <property type="protein sequence ID" value="SFT35292.1"/>
    <property type="molecule type" value="Genomic_DNA"/>
</dbReference>
<feature type="compositionally biased region" description="Basic and acidic residues" evidence="1">
    <location>
        <begin position="201"/>
        <end position="214"/>
    </location>
</feature>
<evidence type="ECO:0000313" key="3">
    <source>
        <dbReference type="Proteomes" id="UP000199165"/>
    </source>
</evidence>
<evidence type="ECO:0000313" key="2">
    <source>
        <dbReference type="EMBL" id="SFT35292.1"/>
    </source>
</evidence>
<accession>A0A1I6XBD9</accession>
<dbReference type="RefSeq" id="WP_092973096.1">
    <property type="nucleotide sequence ID" value="NZ_FPAT01000001.1"/>
</dbReference>
<feature type="region of interest" description="Disordered" evidence="1">
    <location>
        <begin position="839"/>
        <end position="895"/>
    </location>
</feature>
<name>A0A1I6XBD9_9ACTN</name>
<protein>
    <recommendedName>
        <fullName evidence="4">NAD(+)--protein-arginine ADP-ribosyltransferase</fullName>
    </recommendedName>
</protein>
<feature type="region of interest" description="Disordered" evidence="1">
    <location>
        <begin position="442"/>
        <end position="621"/>
    </location>
</feature>
<dbReference type="AlphaFoldDB" id="A0A1I6XBD9"/>
<evidence type="ECO:0008006" key="4">
    <source>
        <dbReference type="Google" id="ProtNLM"/>
    </source>
</evidence>
<feature type="compositionally biased region" description="Low complexity" evidence="1">
    <location>
        <begin position="871"/>
        <end position="881"/>
    </location>
</feature>
<feature type="compositionally biased region" description="Basic and acidic residues" evidence="1">
    <location>
        <begin position="840"/>
        <end position="853"/>
    </location>
</feature>
<dbReference type="Proteomes" id="UP000199165">
    <property type="component" value="Unassembled WGS sequence"/>
</dbReference>
<feature type="compositionally biased region" description="Basic and acidic residues" evidence="1">
    <location>
        <begin position="512"/>
        <end position="523"/>
    </location>
</feature>
<reference evidence="3" key="1">
    <citation type="submission" date="2016-10" db="EMBL/GenBank/DDBJ databases">
        <authorList>
            <person name="Varghese N."/>
            <person name="Submissions S."/>
        </authorList>
    </citation>
    <scope>NUCLEOTIDE SEQUENCE [LARGE SCALE GENOMIC DNA]</scope>
    <source>
        <strain evidence="3">DSM 45501</strain>
    </source>
</reference>
<feature type="compositionally biased region" description="Basic and acidic residues" evidence="1">
    <location>
        <begin position="611"/>
        <end position="621"/>
    </location>
</feature>
<gene>
    <name evidence="2" type="ORF">SAMN04487904_101404</name>
</gene>
<feature type="region of interest" description="Disordered" evidence="1">
    <location>
        <begin position="201"/>
        <end position="223"/>
    </location>
</feature>
<organism evidence="2 3">
    <name type="scientific">Actinopolyspora righensis</name>
    <dbReference type="NCBI Taxonomy" id="995060"/>
    <lineage>
        <taxon>Bacteria</taxon>
        <taxon>Bacillati</taxon>
        <taxon>Actinomycetota</taxon>
        <taxon>Actinomycetes</taxon>
        <taxon>Actinopolysporales</taxon>
        <taxon>Actinopolysporaceae</taxon>
        <taxon>Actinopolyspora</taxon>
        <taxon>Actinopolyspora alba group</taxon>
    </lineage>
</organism>
<proteinExistence type="predicted"/>
<sequence>MPDESRLMPDQEASSTSRPHGQGLHVESLGGNTAVRKRHDSDERERELFATIPSSRDSRAVLATTAAIREAGFLDALWHACRRAMLPALAPASTAARRGAPSQLWIAVGGLTRPGPRGGSMAEELATELDTDVLVPDGRLELVPGGSLYVTGGRWRLYRAGHPPRPHVVRYPTPLWEKQLPAGPVADSGLLAEPVPAGLRIREDGQEPGPREEDLAVPQSPHHPRLLLGSPGAAPIPPTRLASILTRLSGGLRRPWELVPTTVEEAAPARLRELAERLSSDVLATTGPVLHDGSGGERSVVRDPHSPWEPFPVSLWHSATGAARVALTARAPRGWVRFNQLVYRRAEAGPAAPAPGEMVARVVPGGLALLPFAQSGFRGAADEIAFEQHRMTVSVGSPYVPVPPEAPHVLRQLLDGLTPRQRGRIRLLILGIADGRTRGELTAIAGEPNGGGPAYPPISTADGAPDATSAPLPEADAPDATPNETTAHIPAVESGTSANGALTDEGALADEASSRDTDDEQRPVFHSTPMPSHRPRTVSEPPPELLSERADRPSPSDTSGHPIRAPHAGSTEEPADTPPEPLSDRESVSPVPEDPERPRLVPARTGGTGTPHDHRSTSEERSRFARAVGDDFDEVLPSVNTVLATHPALRENEADEAKADFVAVILYTGRGANGGNAVNRLLRTGNTEAARDYVACLLSGLRRLPVHRGPSFRFGGCPDGDVEGYEPGAVLSEPGFLSATAADDLTTDDEHGDSVNGDVVIWSHSARRVSLFGRNSLPEEVVFAVDSRFKVLATADGETGRPTLLLRELRPDERTDHGELDETDLAVLLKLRRALRRRHSTEPRVLSERDQLDRMSSPVGLVPTELRGDAEAPPAASGAEAARPDHPAGAVTTAR</sequence>